<gene>
    <name evidence="3" type="ORF">NE237_013780</name>
</gene>
<dbReference type="CDD" id="cd04660">
    <property type="entry name" value="nsLTP_like"/>
    <property type="match status" value="1"/>
</dbReference>
<dbReference type="EMBL" id="JAMYWD010000011">
    <property type="protein sequence ID" value="KAJ4956997.1"/>
    <property type="molecule type" value="Genomic_DNA"/>
</dbReference>
<dbReference type="InterPro" id="IPR044741">
    <property type="entry name" value="NsLTP-like"/>
</dbReference>
<dbReference type="Gene3D" id="1.10.110.10">
    <property type="entry name" value="Plant lipid-transfer and hydrophobic proteins"/>
    <property type="match status" value="1"/>
</dbReference>
<dbReference type="Proteomes" id="UP001141806">
    <property type="component" value="Unassembled WGS sequence"/>
</dbReference>
<evidence type="ECO:0000259" key="2">
    <source>
        <dbReference type="Pfam" id="PF14368"/>
    </source>
</evidence>
<feature type="domain" description="Bifunctional inhibitor/plant lipid transfer protein/seed storage helical" evidence="2">
    <location>
        <begin position="13"/>
        <end position="102"/>
    </location>
</feature>
<dbReference type="AlphaFoldDB" id="A0A9Q0H3M8"/>
<keyword evidence="1" id="KW-0732">Signal</keyword>
<dbReference type="InterPro" id="IPR039265">
    <property type="entry name" value="DIR1-like"/>
</dbReference>
<keyword evidence="4" id="KW-1185">Reference proteome</keyword>
<feature type="signal peptide" evidence="1">
    <location>
        <begin position="1"/>
        <end position="19"/>
    </location>
</feature>
<dbReference type="GO" id="GO:0005504">
    <property type="term" value="F:fatty acid binding"/>
    <property type="evidence" value="ECO:0007669"/>
    <property type="project" value="InterPro"/>
</dbReference>
<dbReference type="PANTHER" id="PTHR33122:SF60">
    <property type="entry name" value="LIPID-TRANSFER PROTEIN DIR1-RELATED"/>
    <property type="match status" value="1"/>
</dbReference>
<feature type="chain" id="PRO_5040478391" description="Bifunctional inhibitor/plant lipid transfer protein/seed storage helical domain-containing protein" evidence="1">
    <location>
        <begin position="20"/>
        <end position="104"/>
    </location>
</feature>
<evidence type="ECO:0000313" key="3">
    <source>
        <dbReference type="EMBL" id="KAJ4956997.1"/>
    </source>
</evidence>
<dbReference type="Pfam" id="PF14368">
    <property type="entry name" value="LTP_2"/>
    <property type="match status" value="1"/>
</dbReference>
<comment type="caution">
    <text evidence="3">The sequence shown here is derived from an EMBL/GenBank/DDBJ whole genome shotgun (WGS) entry which is preliminary data.</text>
</comment>
<sequence>MEAFRKLMVVVLVMAVVLGKEVMVSKAQTTLCNLTGAELSTCKPFVTPGTTAEPSDLCCAALSHANLKCLCSFKNSNWLSSFGIDPNLALQLPAKCKLSQVLQC</sequence>
<protein>
    <recommendedName>
        <fullName evidence="2">Bifunctional inhibitor/plant lipid transfer protein/seed storage helical domain-containing protein</fullName>
    </recommendedName>
</protein>
<reference evidence="3" key="1">
    <citation type="journal article" date="2023" name="Plant J.">
        <title>The genome of the king protea, Protea cynaroides.</title>
        <authorList>
            <person name="Chang J."/>
            <person name="Duong T.A."/>
            <person name="Schoeman C."/>
            <person name="Ma X."/>
            <person name="Roodt D."/>
            <person name="Barker N."/>
            <person name="Li Z."/>
            <person name="Van de Peer Y."/>
            <person name="Mizrachi E."/>
        </authorList>
    </citation>
    <scope>NUCLEOTIDE SEQUENCE</scope>
    <source>
        <tissue evidence="3">Young leaves</tissue>
    </source>
</reference>
<dbReference type="PANTHER" id="PTHR33122">
    <property type="entry name" value="LIPID BINDING PROTEIN-RELATED"/>
    <property type="match status" value="1"/>
</dbReference>
<accession>A0A9Q0H3M8</accession>
<name>A0A9Q0H3M8_9MAGN</name>
<evidence type="ECO:0000256" key="1">
    <source>
        <dbReference type="SAM" id="SignalP"/>
    </source>
</evidence>
<dbReference type="SUPFAM" id="SSF47699">
    <property type="entry name" value="Bifunctional inhibitor/lipid-transfer protein/seed storage 2S albumin"/>
    <property type="match status" value="1"/>
</dbReference>
<dbReference type="GO" id="GO:0009627">
    <property type="term" value="P:systemic acquired resistance"/>
    <property type="evidence" value="ECO:0007669"/>
    <property type="project" value="InterPro"/>
</dbReference>
<dbReference type="InterPro" id="IPR016140">
    <property type="entry name" value="Bifunc_inhib/LTP/seed_store"/>
</dbReference>
<proteinExistence type="predicted"/>
<dbReference type="OrthoDB" id="643149at2759"/>
<organism evidence="3 4">
    <name type="scientific">Protea cynaroides</name>
    <dbReference type="NCBI Taxonomy" id="273540"/>
    <lineage>
        <taxon>Eukaryota</taxon>
        <taxon>Viridiplantae</taxon>
        <taxon>Streptophyta</taxon>
        <taxon>Embryophyta</taxon>
        <taxon>Tracheophyta</taxon>
        <taxon>Spermatophyta</taxon>
        <taxon>Magnoliopsida</taxon>
        <taxon>Proteales</taxon>
        <taxon>Proteaceae</taxon>
        <taxon>Protea</taxon>
    </lineage>
</organism>
<dbReference type="InterPro" id="IPR036312">
    <property type="entry name" value="Bifun_inhib/LTP/seed_sf"/>
</dbReference>
<evidence type="ECO:0000313" key="4">
    <source>
        <dbReference type="Proteomes" id="UP001141806"/>
    </source>
</evidence>